<evidence type="ECO:0000256" key="1">
    <source>
        <dbReference type="SAM" id="MobiDB-lite"/>
    </source>
</evidence>
<evidence type="ECO:0000313" key="2">
    <source>
        <dbReference type="EMBL" id="SGY16658.1"/>
    </source>
</evidence>
<protein>
    <submittedName>
        <fullName evidence="2">BQ5605_C012g06941 protein</fullName>
    </submittedName>
</protein>
<feature type="compositionally biased region" description="Basic and acidic residues" evidence="1">
    <location>
        <begin position="98"/>
        <end position="114"/>
    </location>
</feature>
<reference evidence="2 3" key="1">
    <citation type="submission" date="2016-11" db="EMBL/GenBank/DDBJ databases">
        <authorList>
            <person name="Jaros S."/>
            <person name="Januszkiewicz K."/>
            <person name="Wedrychowicz H."/>
        </authorList>
    </citation>
    <scope>NUCLEOTIDE SEQUENCE [LARGE SCALE GENOMIC DNA]</scope>
</reference>
<dbReference type="EMBL" id="FQNC01000014">
    <property type="protein sequence ID" value="SGY16658.1"/>
    <property type="molecule type" value="Genomic_DNA"/>
</dbReference>
<feature type="region of interest" description="Disordered" evidence="1">
    <location>
        <begin position="98"/>
        <end position="122"/>
    </location>
</feature>
<proteinExistence type="predicted"/>
<sequence length="122" mass="14348">MVRVEQVTWLQVRFRLGRPRACPYGSRRWSCPRRTVGIRFEARTPISSKISKNKWGERLQSRHIKHRGELLLLREGFCLALLAVQYCRNETASDRVRMREADRQTLPKSAERVLNESPQTRG</sequence>
<dbReference type="Proteomes" id="UP000249464">
    <property type="component" value="Unassembled WGS sequence"/>
</dbReference>
<organism evidence="2 3">
    <name type="scientific">Microbotryum silenes-dioicae</name>
    <dbReference type="NCBI Taxonomy" id="796604"/>
    <lineage>
        <taxon>Eukaryota</taxon>
        <taxon>Fungi</taxon>
        <taxon>Dikarya</taxon>
        <taxon>Basidiomycota</taxon>
        <taxon>Pucciniomycotina</taxon>
        <taxon>Microbotryomycetes</taxon>
        <taxon>Microbotryales</taxon>
        <taxon>Microbotryaceae</taxon>
        <taxon>Microbotryum</taxon>
    </lineage>
</organism>
<evidence type="ECO:0000313" key="3">
    <source>
        <dbReference type="Proteomes" id="UP000249464"/>
    </source>
</evidence>
<name>A0A2X0NWP3_9BASI</name>
<dbReference type="AlphaFoldDB" id="A0A2X0NWP3"/>
<accession>A0A2X0NWP3</accession>
<gene>
    <name evidence="2" type="primary">BQ5605_C012g06941</name>
    <name evidence="2" type="ORF">BQ5605_C012G06941</name>
</gene>
<keyword evidence="3" id="KW-1185">Reference proteome</keyword>